<keyword evidence="2" id="KW-1185">Reference proteome</keyword>
<proteinExistence type="predicted"/>
<accession>A0A3L8SCT5</accession>
<comment type="caution">
    <text evidence="1">The sequence shown here is derived from an EMBL/GenBank/DDBJ whole genome shotgun (WGS) entry which is preliminary data.</text>
</comment>
<gene>
    <name evidence="1" type="ORF">DV515_00009570</name>
</gene>
<name>A0A3L8SCT5_CHLGU</name>
<dbReference type="AlphaFoldDB" id="A0A3L8SCT5"/>
<organism evidence="1 2">
    <name type="scientific">Chloebia gouldiae</name>
    <name type="common">Gouldian finch</name>
    <name type="synonym">Erythrura gouldiae</name>
    <dbReference type="NCBI Taxonomy" id="44316"/>
    <lineage>
        <taxon>Eukaryota</taxon>
        <taxon>Metazoa</taxon>
        <taxon>Chordata</taxon>
        <taxon>Craniata</taxon>
        <taxon>Vertebrata</taxon>
        <taxon>Euteleostomi</taxon>
        <taxon>Archelosauria</taxon>
        <taxon>Archosauria</taxon>
        <taxon>Dinosauria</taxon>
        <taxon>Saurischia</taxon>
        <taxon>Theropoda</taxon>
        <taxon>Coelurosauria</taxon>
        <taxon>Aves</taxon>
        <taxon>Neognathae</taxon>
        <taxon>Neoaves</taxon>
        <taxon>Telluraves</taxon>
        <taxon>Australaves</taxon>
        <taxon>Passeriformes</taxon>
        <taxon>Passeroidea</taxon>
        <taxon>Passeridae</taxon>
        <taxon>Chloebia</taxon>
    </lineage>
</organism>
<dbReference type="Proteomes" id="UP000276834">
    <property type="component" value="Unassembled WGS sequence"/>
</dbReference>
<evidence type="ECO:0000313" key="1">
    <source>
        <dbReference type="EMBL" id="RLV99682.1"/>
    </source>
</evidence>
<evidence type="ECO:0000313" key="2">
    <source>
        <dbReference type="Proteomes" id="UP000276834"/>
    </source>
</evidence>
<protein>
    <submittedName>
        <fullName evidence="1">Uncharacterized protein</fullName>
    </submittedName>
</protein>
<dbReference type="EMBL" id="QUSF01000031">
    <property type="protein sequence ID" value="RLV99682.1"/>
    <property type="molecule type" value="Genomic_DNA"/>
</dbReference>
<sequence>MENLPQTGWSPLLTPAELATNHHHNFAAGLVTIAEFSQKKLCDIIKEGQASQELMALLCAPTTLKRRTIVPQVLLPVAQQQFTMEAYSLDGCHLNPGQICPKTFTSVLQRIQDIHMDALMCHKRLSVEINHRLPLPWEAVDLCDGSLFFSNYTRTHLNGPLAMLALPSIFYYIFKEPSIRIFAGK</sequence>
<reference evidence="1 2" key="1">
    <citation type="journal article" date="2018" name="Proc. R. Soc. B">
        <title>A non-coding region near Follistatin controls head colour polymorphism in the Gouldian finch.</title>
        <authorList>
            <person name="Toomey M.B."/>
            <person name="Marques C.I."/>
            <person name="Andrade P."/>
            <person name="Araujo P.M."/>
            <person name="Sabatino S."/>
            <person name="Gazda M.A."/>
            <person name="Afonso S."/>
            <person name="Lopes R.J."/>
            <person name="Corbo J.C."/>
            <person name="Carneiro M."/>
        </authorList>
    </citation>
    <scope>NUCLEOTIDE SEQUENCE [LARGE SCALE GENOMIC DNA]</scope>
    <source>
        <strain evidence="1">Red01</strain>
        <tissue evidence="1">Muscle</tissue>
    </source>
</reference>